<evidence type="ECO:0000313" key="2">
    <source>
        <dbReference type="EMBL" id="TXK06118.1"/>
    </source>
</evidence>
<dbReference type="EMBL" id="VRSW01000001">
    <property type="protein sequence ID" value="TXK06118.1"/>
    <property type="molecule type" value="Genomic_DNA"/>
</dbReference>
<dbReference type="GO" id="GO:0003989">
    <property type="term" value="F:acetyl-CoA carboxylase activity"/>
    <property type="evidence" value="ECO:0007669"/>
    <property type="project" value="InterPro"/>
</dbReference>
<dbReference type="InterPro" id="IPR032716">
    <property type="entry name" value="ACC_epsilon"/>
</dbReference>
<dbReference type="OrthoDB" id="5120802at2"/>
<gene>
    <name evidence="2" type="ORF">FVP60_03900</name>
</gene>
<comment type="caution">
    <text evidence="2">The sequence shown here is derived from an EMBL/GenBank/DDBJ whole genome shotgun (WGS) entry which is preliminary data.</text>
</comment>
<feature type="compositionally biased region" description="Basic and acidic residues" evidence="1">
    <location>
        <begin position="37"/>
        <end position="52"/>
    </location>
</feature>
<dbReference type="Pfam" id="PF13822">
    <property type="entry name" value="ACC_epsilon"/>
    <property type="match status" value="1"/>
</dbReference>
<evidence type="ECO:0000256" key="1">
    <source>
        <dbReference type="SAM" id="MobiDB-lite"/>
    </source>
</evidence>
<keyword evidence="3" id="KW-1185">Reference proteome</keyword>
<name>A0A5C8HSK6_9MICO</name>
<dbReference type="GO" id="GO:0004658">
    <property type="term" value="F:propionyl-CoA carboxylase activity"/>
    <property type="evidence" value="ECO:0007669"/>
    <property type="project" value="InterPro"/>
</dbReference>
<dbReference type="Proteomes" id="UP000321196">
    <property type="component" value="Unassembled WGS sequence"/>
</dbReference>
<feature type="region of interest" description="Disordered" evidence="1">
    <location>
        <begin position="37"/>
        <end position="57"/>
    </location>
</feature>
<dbReference type="RefSeq" id="WP_147824927.1">
    <property type="nucleotide sequence ID" value="NZ_BAAARG010000001.1"/>
</dbReference>
<evidence type="ECO:0000313" key="3">
    <source>
        <dbReference type="Proteomes" id="UP000321196"/>
    </source>
</evidence>
<dbReference type="AlphaFoldDB" id="A0A5C8HSK6"/>
<sequence>MTDEPELSLAVTRGEPTPEELAAVIAVLSETYAAEVHDAKSADKPEPSEWMRTRRQMRSPLRRDLGFGSWAR</sequence>
<proteinExistence type="predicted"/>
<accession>A0A5C8HSK6</accession>
<reference evidence="2 3" key="1">
    <citation type="submission" date="2019-08" db="EMBL/GenBank/DDBJ databases">
        <authorList>
            <person name="Dong K."/>
        </authorList>
    </citation>
    <scope>NUCLEOTIDE SEQUENCE [LARGE SCALE GENOMIC DNA]</scope>
    <source>
        <strain evidence="2 3">M4-8</strain>
    </source>
</reference>
<protein>
    <submittedName>
        <fullName evidence="2">Acyl-CoA carboxylase subunit epsilon</fullName>
    </submittedName>
</protein>
<organism evidence="2 3">
    <name type="scientific">Microbacterium mitrae</name>
    <dbReference type="NCBI Taxonomy" id="664640"/>
    <lineage>
        <taxon>Bacteria</taxon>
        <taxon>Bacillati</taxon>
        <taxon>Actinomycetota</taxon>
        <taxon>Actinomycetes</taxon>
        <taxon>Micrococcales</taxon>
        <taxon>Microbacteriaceae</taxon>
        <taxon>Microbacterium</taxon>
    </lineage>
</organism>